<evidence type="ECO:0000256" key="6">
    <source>
        <dbReference type="HAMAP-Rule" id="MF_01871"/>
    </source>
</evidence>
<comment type="subcellular location">
    <subcellularLocation>
        <location evidence="6">Cell membrane</location>
        <topology evidence="6">Peripheral membrane protein</topology>
    </subcellularLocation>
</comment>
<dbReference type="PANTHER" id="PTHR38344">
    <property type="entry name" value="UPF0753 PROTEIN AQ_863"/>
    <property type="match status" value="1"/>
</dbReference>
<keyword evidence="3 6" id="KW-0479">Metal-binding</keyword>
<comment type="cofactor">
    <cofactor evidence="6">
        <name>Zn(2+)</name>
        <dbReference type="ChEBI" id="CHEBI:29105"/>
    </cofactor>
</comment>
<evidence type="ECO:0000256" key="4">
    <source>
        <dbReference type="ARBA" id="ARBA00022833"/>
    </source>
</evidence>
<comment type="similarity">
    <text evidence="6">Belongs to the inorganic carbon transporter (TC 9.A.2) DabA family.</text>
</comment>
<gene>
    <name evidence="6" type="primary">dabA</name>
    <name evidence="7" type="ORF">CHH28_04285</name>
</gene>
<organism evidence="7 8">
    <name type="scientific">Bacterioplanes sanyensis</name>
    <dbReference type="NCBI Taxonomy" id="1249553"/>
    <lineage>
        <taxon>Bacteria</taxon>
        <taxon>Pseudomonadati</taxon>
        <taxon>Pseudomonadota</taxon>
        <taxon>Gammaproteobacteria</taxon>
        <taxon>Oceanospirillales</taxon>
        <taxon>Oceanospirillaceae</taxon>
        <taxon>Bacterioplanes</taxon>
    </lineage>
</organism>
<accession>A0A222FI99</accession>
<evidence type="ECO:0000256" key="3">
    <source>
        <dbReference type="ARBA" id="ARBA00022723"/>
    </source>
</evidence>
<keyword evidence="2 6" id="KW-1003">Cell membrane</keyword>
<keyword evidence="5 6" id="KW-0472">Membrane</keyword>
<feature type="binding site" evidence="6">
    <location>
        <position position="340"/>
    </location>
    <ligand>
        <name>Zn(2+)</name>
        <dbReference type="ChEBI" id="CHEBI:29105"/>
    </ligand>
</feature>
<protein>
    <recommendedName>
        <fullName evidence="6">Probable inorganic carbon transporter subunit DabA</fullName>
    </recommendedName>
</protein>
<dbReference type="RefSeq" id="WP_094059144.1">
    <property type="nucleotide sequence ID" value="NZ_CP022530.1"/>
</dbReference>
<dbReference type="PANTHER" id="PTHR38344:SF1">
    <property type="entry name" value="INORGANIC CARBON TRANSPORTER SUBUNIT DABA-RELATED"/>
    <property type="match status" value="1"/>
</dbReference>
<proteinExistence type="inferred from homology"/>
<dbReference type="InterPro" id="IPR018752">
    <property type="entry name" value="DabA"/>
</dbReference>
<dbReference type="GO" id="GO:0005886">
    <property type="term" value="C:plasma membrane"/>
    <property type="evidence" value="ECO:0007669"/>
    <property type="project" value="UniProtKB-SubCell"/>
</dbReference>
<keyword evidence="8" id="KW-1185">Reference proteome</keyword>
<dbReference type="Proteomes" id="UP000202440">
    <property type="component" value="Chromosome"/>
</dbReference>
<dbReference type="HAMAP" id="MF_01871">
    <property type="entry name" value="DabA"/>
    <property type="match status" value="1"/>
</dbReference>
<dbReference type="Pfam" id="PF10070">
    <property type="entry name" value="DabA"/>
    <property type="match status" value="1"/>
</dbReference>
<feature type="binding site" evidence="6">
    <location>
        <position position="507"/>
    </location>
    <ligand>
        <name>Zn(2+)</name>
        <dbReference type="ChEBI" id="CHEBI:29105"/>
    </ligand>
</feature>
<dbReference type="GO" id="GO:0008270">
    <property type="term" value="F:zinc ion binding"/>
    <property type="evidence" value="ECO:0007669"/>
    <property type="project" value="UniProtKB-UniRule"/>
</dbReference>
<dbReference type="EMBL" id="CP022530">
    <property type="protein sequence ID" value="ASP37943.1"/>
    <property type="molecule type" value="Genomic_DNA"/>
</dbReference>
<comment type="subunit">
    <text evidence="6">Forms a complex with DabB.</text>
</comment>
<evidence type="ECO:0000313" key="7">
    <source>
        <dbReference type="EMBL" id="ASP37943.1"/>
    </source>
</evidence>
<keyword evidence="4 6" id="KW-0862">Zinc</keyword>
<comment type="function">
    <text evidence="6">Part of an energy-coupled inorganic carbon pump.</text>
</comment>
<dbReference type="AlphaFoldDB" id="A0A222FI99"/>
<feature type="binding site" evidence="6">
    <location>
        <position position="338"/>
    </location>
    <ligand>
        <name>Zn(2+)</name>
        <dbReference type="ChEBI" id="CHEBI:29105"/>
    </ligand>
</feature>
<evidence type="ECO:0000256" key="2">
    <source>
        <dbReference type="ARBA" id="ARBA00022475"/>
    </source>
</evidence>
<dbReference type="KEGG" id="bsan:CHH28_04285"/>
<evidence type="ECO:0000256" key="1">
    <source>
        <dbReference type="ARBA" id="ARBA00022448"/>
    </source>
</evidence>
<name>A0A222FI99_9GAMM</name>
<feature type="binding site" evidence="6">
    <location>
        <position position="522"/>
    </location>
    <ligand>
        <name>Zn(2+)</name>
        <dbReference type="ChEBI" id="CHEBI:29105"/>
    </ligand>
</feature>
<dbReference type="OrthoDB" id="9805101at2"/>
<sequence>MSQLTLTTQQQQALIAAGQRIAPSWPLDQMIAVNPWWEMRDQPLQQVAAKLSALTSTNVLMPSEYYASLWQRSSISSQHLSQAAAELHYRGSEASLLKALQQTPELNHWHNISDWLDAGRDQQHEVAWRDEITHQISQFCAARYQDDGAVPASDNLYRDWLNVTLKDRGIAILMASSDLMDAFKALPQDYEQLLAEAIQVLQLDDDILSDYGHALLLDINGWASWLAYERWQTRLDDEEQDDLPQLLAIRLAWELVLWRYHTERQPQQVRQWQHQWRQQLTLLPTLLQQHQQALEPMWVWQRAAELAYQQHLQQQLQQPQSWQAREHRERPVVQAAFCIDVRSEVIRRALEAQHNGIETLGFAGFFGLPLEYAPAGGHSVRPQLPGLLRAAIRVTEAGPDGQALGERRQQAQVGGLRFQQWGSSASSSFSMVESAGWWSLFKLLKNSFWPAAGDYHALNALEPGNGPWLLSKGERPLTLAEKVELAHGILGAMGLTRFAPTVLLVGHGSHSRNNPHAAGLDCGACGGQTGEVNVRVLARLLNDQTIRIELRQLGHDIGDDVVFIAALHNTTTDDITLFDATAEADLAGWLQAAKQQAQQERAQALGLNNDAQLDANIRQRSQDWSEVRPEWGLAGNGAFIVAPRARTRALDLQGRVFLHDYHWQQDQDFSVLELIMTAPMVVTHWINMQYNASVTDNLKYGSGNKVLHNVVGGHLGVFEGNGGDLRIGLSLQSLHDGQQWMHQPLRISVYIDAPRDAIADIVQRHQHVRQLIDNDWLFLFRLGEHGSVERYYQQQWLAQTEQQRGAA</sequence>
<evidence type="ECO:0000313" key="8">
    <source>
        <dbReference type="Proteomes" id="UP000202440"/>
    </source>
</evidence>
<keyword evidence="1 6" id="KW-0813">Transport</keyword>
<evidence type="ECO:0000256" key="5">
    <source>
        <dbReference type="ARBA" id="ARBA00023136"/>
    </source>
</evidence>
<reference evidence="7 8" key="1">
    <citation type="submission" date="2017-07" db="EMBL/GenBank/DDBJ databases">
        <title>Annotated genome sequence of Bacterioplanes sanyensis isolated from Red Sea.</title>
        <authorList>
            <person name="Rehman Z.U."/>
        </authorList>
    </citation>
    <scope>NUCLEOTIDE SEQUENCE [LARGE SCALE GENOMIC DNA]</scope>
    <source>
        <strain evidence="7 8">NV9</strain>
    </source>
</reference>